<dbReference type="RefSeq" id="WP_211940612.1">
    <property type="nucleotide sequence ID" value="NZ_CP073078.1"/>
</dbReference>
<dbReference type="AlphaFoldDB" id="A0A975G4R8"/>
<sequence length="170" mass="19092">MDEFVSPLSIDQCISRVQAAVDPPWMIFGSRMVVSWRIGRRFRIRQRIWYGNSFQTSVGVKLIQDLNGTRVECRSGMEPTTTIFMAVWFGFVGLIGMSGFLASLLDRRNSGTTAAVFAAFPIGMIAFGVVLVMFGRWLARDERDFLIRFLRGRLDARPGQTMASRLAGQG</sequence>
<organism evidence="2 3">
    <name type="scientific">Phenylobacterium montanum</name>
    <dbReference type="NCBI Taxonomy" id="2823693"/>
    <lineage>
        <taxon>Bacteria</taxon>
        <taxon>Pseudomonadati</taxon>
        <taxon>Pseudomonadota</taxon>
        <taxon>Alphaproteobacteria</taxon>
        <taxon>Caulobacterales</taxon>
        <taxon>Caulobacteraceae</taxon>
        <taxon>Phenylobacterium</taxon>
    </lineage>
</organism>
<proteinExistence type="predicted"/>
<keyword evidence="1" id="KW-0472">Membrane</keyword>
<keyword evidence="1" id="KW-1133">Transmembrane helix</keyword>
<evidence type="ECO:0000313" key="2">
    <source>
        <dbReference type="EMBL" id="QUD90562.1"/>
    </source>
</evidence>
<accession>A0A975G4R8</accession>
<name>A0A975G4R8_9CAUL</name>
<reference evidence="2" key="1">
    <citation type="submission" date="2021-04" db="EMBL/GenBank/DDBJ databases">
        <title>The complete genome sequence of Caulobacter sp. S6.</title>
        <authorList>
            <person name="Tang Y."/>
            <person name="Ouyang W."/>
            <person name="Liu Q."/>
            <person name="Huang B."/>
            <person name="Guo Z."/>
            <person name="Lei P."/>
        </authorList>
    </citation>
    <scope>NUCLEOTIDE SEQUENCE</scope>
    <source>
        <strain evidence="2">S6</strain>
    </source>
</reference>
<dbReference type="EMBL" id="CP073078">
    <property type="protein sequence ID" value="QUD90562.1"/>
    <property type="molecule type" value="Genomic_DNA"/>
</dbReference>
<feature type="transmembrane region" description="Helical" evidence="1">
    <location>
        <begin position="117"/>
        <end position="139"/>
    </location>
</feature>
<evidence type="ECO:0000313" key="3">
    <source>
        <dbReference type="Proteomes" id="UP000676409"/>
    </source>
</evidence>
<dbReference type="KEGG" id="caul:KCG34_12175"/>
<feature type="transmembrane region" description="Helical" evidence="1">
    <location>
        <begin position="83"/>
        <end position="105"/>
    </location>
</feature>
<evidence type="ECO:0000256" key="1">
    <source>
        <dbReference type="SAM" id="Phobius"/>
    </source>
</evidence>
<protein>
    <submittedName>
        <fullName evidence="2">Uncharacterized protein</fullName>
    </submittedName>
</protein>
<dbReference type="Proteomes" id="UP000676409">
    <property type="component" value="Chromosome"/>
</dbReference>
<gene>
    <name evidence="2" type="ORF">KCG34_12175</name>
</gene>
<keyword evidence="1" id="KW-0812">Transmembrane</keyword>
<keyword evidence="3" id="KW-1185">Reference proteome</keyword>